<evidence type="ECO:0000313" key="2">
    <source>
        <dbReference type="Proteomes" id="UP000601736"/>
    </source>
</evidence>
<proteinExistence type="predicted"/>
<dbReference type="Gene3D" id="1.10.1330.10">
    <property type="entry name" value="Dockerin domain"/>
    <property type="match status" value="1"/>
</dbReference>
<dbReference type="Proteomes" id="UP000601736">
    <property type="component" value="Unassembled WGS sequence"/>
</dbReference>
<dbReference type="Pfam" id="PF00404">
    <property type="entry name" value="Dockerin_1"/>
    <property type="match status" value="1"/>
</dbReference>
<reference evidence="1" key="1">
    <citation type="submission" date="2021-02" db="EMBL/GenBank/DDBJ databases">
        <authorList>
            <person name="Han P."/>
        </authorList>
    </citation>
    <scope>NUCLEOTIDE SEQUENCE</scope>
    <source>
        <strain evidence="1">Nitrosomonas nitrosa 18-3D</strain>
    </source>
</reference>
<evidence type="ECO:0008006" key="3">
    <source>
        <dbReference type="Google" id="ProtNLM"/>
    </source>
</evidence>
<dbReference type="GO" id="GO:0004553">
    <property type="term" value="F:hydrolase activity, hydrolyzing O-glycosyl compounds"/>
    <property type="evidence" value="ECO:0007669"/>
    <property type="project" value="InterPro"/>
</dbReference>
<evidence type="ECO:0000313" key="1">
    <source>
        <dbReference type="EMBL" id="CAE6507268.1"/>
    </source>
</evidence>
<dbReference type="InterPro" id="IPR036439">
    <property type="entry name" value="Dockerin_dom_sf"/>
</dbReference>
<gene>
    <name evidence="1" type="ORF">NMYAN_250003</name>
</gene>
<dbReference type="EMBL" id="CAJNAP010000018">
    <property type="protein sequence ID" value="CAE6507268.1"/>
    <property type="molecule type" value="Genomic_DNA"/>
</dbReference>
<organism evidence="1 2">
    <name type="scientific">Nitrosomonas nitrosa</name>
    <dbReference type="NCBI Taxonomy" id="52442"/>
    <lineage>
        <taxon>Bacteria</taxon>
        <taxon>Pseudomonadati</taxon>
        <taxon>Pseudomonadota</taxon>
        <taxon>Betaproteobacteria</taxon>
        <taxon>Nitrosomonadales</taxon>
        <taxon>Nitrosomonadaceae</taxon>
        <taxon>Nitrosomonas</taxon>
    </lineage>
</organism>
<dbReference type="SUPFAM" id="SSF63446">
    <property type="entry name" value="Type I dockerin domain"/>
    <property type="match status" value="1"/>
</dbReference>
<accession>A0A8H9D9L2</accession>
<dbReference type="AlphaFoldDB" id="A0A8H9D9L2"/>
<dbReference type="InterPro" id="IPR002105">
    <property type="entry name" value="Dockerin_1_rpt"/>
</dbReference>
<comment type="caution">
    <text evidence="1">The sequence shown here is derived from an EMBL/GenBank/DDBJ whole genome shotgun (WGS) entry which is preliminary data.</text>
</comment>
<name>A0A8H9D9L2_9PROT</name>
<protein>
    <recommendedName>
        <fullName evidence="3">Dockerin domain-containing protein</fullName>
    </recommendedName>
</protein>
<dbReference type="RefSeq" id="WP_204799910.1">
    <property type="nucleotide sequence ID" value="NZ_CAJNAP010000018.1"/>
</dbReference>
<dbReference type="GO" id="GO:0000272">
    <property type="term" value="P:polysaccharide catabolic process"/>
    <property type="evidence" value="ECO:0007669"/>
    <property type="project" value="InterPro"/>
</dbReference>
<sequence length="452" mass="49084">MENQTFKTNHFRFYLLIVALILNQAAFSQHLDVEVWGEGNALFAGYCRTPGVVGCDLGKLAQTLELPAGALPKEAATGKLIFLANFQDLPGGDFRTKNPGFQSIQNTLLPNELIGYRALGTLKYWDPVSSSWGNPPHGIQITLFGGLEASAEVISDFSECAGQLICFSDGSFGIDGSTIFSADGIFGNPELVVDITSNNGILHTHLSFFLENQMGEIGGPAGAYLVEMQLISNARFFPSEPFLILFNAGLDETALAAALIALAGKPSDTDRDPPRPIIPVSIPGDVDLDSDVDRIDVALILLAAQNNEQVNPSNAMLDVNNDGVIDRTDAFLAKDLCTLRLCNIPIIAPATVLNVAAVYDQNTGILNLNDIQVSNQHYRAQLQLQDENIFVLNSVQIDKPRYAIPVRYDIESGMLEIPSVYTHGKNFKAALRNIGDDKFRLEQLEEIGGSLE</sequence>